<accession>A0A173RDL3</accession>
<name>A0A173RDL3_9FIRM</name>
<comment type="subcellular location">
    <subcellularLocation>
        <location evidence="1">Cell membrane</location>
        <topology evidence="1">Multi-pass membrane protein</topology>
    </subcellularLocation>
</comment>
<feature type="transmembrane region" description="Helical" evidence="6">
    <location>
        <begin position="128"/>
        <end position="149"/>
    </location>
</feature>
<feature type="transmembrane region" description="Helical" evidence="6">
    <location>
        <begin position="208"/>
        <end position="228"/>
    </location>
</feature>
<evidence type="ECO:0000313" key="8">
    <source>
        <dbReference type="EMBL" id="CUM76050.1"/>
    </source>
</evidence>
<organism evidence="8 9">
    <name type="scientific">Coprococcus comes</name>
    <dbReference type="NCBI Taxonomy" id="410072"/>
    <lineage>
        <taxon>Bacteria</taxon>
        <taxon>Bacillati</taxon>
        <taxon>Bacillota</taxon>
        <taxon>Clostridia</taxon>
        <taxon>Lachnospirales</taxon>
        <taxon>Lachnospiraceae</taxon>
        <taxon>Coprococcus</taxon>
    </lineage>
</organism>
<dbReference type="EMBL" id="CYXR01000003">
    <property type="protein sequence ID" value="CUM76050.1"/>
    <property type="molecule type" value="Genomic_DNA"/>
</dbReference>
<dbReference type="Pfam" id="PF12698">
    <property type="entry name" value="ABC2_membrane_3"/>
    <property type="match status" value="1"/>
</dbReference>
<dbReference type="Proteomes" id="UP000095727">
    <property type="component" value="Unassembled WGS sequence"/>
</dbReference>
<sequence length="288" mass="32408">MTAIYKRELKSYFQSMTGYVLIAFLVIFTGIYFMAYNLNSGYPYFSYVLMNINYVLIIIIPMLTMRSFVEERKNKTDQLLLAAPVKLFDIVMGKYLAMVTVFAVPCLIFCIFPIIIKSFGTAYLKVDYLSILMFFLLGCVYLAIGMFLSSLTESQIIAAVTTFGILLLIYLWGGLIDFLPTSATSGMIGIVVFVTIAALIIYRMTGNWMIAGIIEAIGVAAVVIVSFVKSSLFENILVNIMKKLYLADVFDNVAYNKLFDVSGLILYLSVAGVFIFLTMQSIQKRRWS</sequence>
<feature type="transmembrane region" description="Helical" evidence="6">
    <location>
        <begin position="156"/>
        <end position="176"/>
    </location>
</feature>
<dbReference type="PANTHER" id="PTHR30294">
    <property type="entry name" value="MEMBRANE COMPONENT OF ABC TRANSPORTER YHHJ-RELATED"/>
    <property type="match status" value="1"/>
</dbReference>
<dbReference type="AlphaFoldDB" id="A0A173RDL3"/>
<feature type="transmembrane region" description="Helical" evidence="6">
    <location>
        <begin position="264"/>
        <end position="282"/>
    </location>
</feature>
<dbReference type="RefSeq" id="WP_055155714.1">
    <property type="nucleotide sequence ID" value="NZ_CYXR01000003.1"/>
</dbReference>
<evidence type="ECO:0000256" key="5">
    <source>
        <dbReference type="ARBA" id="ARBA00023136"/>
    </source>
</evidence>
<evidence type="ECO:0000256" key="2">
    <source>
        <dbReference type="ARBA" id="ARBA00022475"/>
    </source>
</evidence>
<keyword evidence="4 6" id="KW-1133">Transmembrane helix</keyword>
<dbReference type="GO" id="GO:0140359">
    <property type="term" value="F:ABC-type transporter activity"/>
    <property type="evidence" value="ECO:0007669"/>
    <property type="project" value="InterPro"/>
</dbReference>
<feature type="transmembrane region" description="Helical" evidence="6">
    <location>
        <begin position="182"/>
        <end position="201"/>
    </location>
</feature>
<gene>
    <name evidence="8" type="ORF">ERS852574_00531</name>
</gene>
<evidence type="ECO:0000313" key="9">
    <source>
        <dbReference type="Proteomes" id="UP000095727"/>
    </source>
</evidence>
<evidence type="ECO:0000256" key="3">
    <source>
        <dbReference type="ARBA" id="ARBA00022692"/>
    </source>
</evidence>
<reference evidence="8 9" key="1">
    <citation type="submission" date="2015-09" db="EMBL/GenBank/DDBJ databases">
        <authorList>
            <consortium name="Pathogen Informatics"/>
        </authorList>
    </citation>
    <scope>NUCLEOTIDE SEQUENCE [LARGE SCALE GENOMIC DNA]</scope>
    <source>
        <strain evidence="8 9">2789STDY5834962</strain>
    </source>
</reference>
<dbReference type="InterPro" id="IPR013525">
    <property type="entry name" value="ABC2_TM"/>
</dbReference>
<dbReference type="InterPro" id="IPR051449">
    <property type="entry name" value="ABC-2_transporter_component"/>
</dbReference>
<dbReference type="GO" id="GO:0005886">
    <property type="term" value="C:plasma membrane"/>
    <property type="evidence" value="ECO:0007669"/>
    <property type="project" value="UniProtKB-SubCell"/>
</dbReference>
<keyword evidence="2" id="KW-1003">Cell membrane</keyword>
<proteinExistence type="predicted"/>
<keyword evidence="5 6" id="KW-0472">Membrane</keyword>
<feature type="transmembrane region" description="Helical" evidence="6">
    <location>
        <begin position="95"/>
        <end position="116"/>
    </location>
</feature>
<feature type="transmembrane region" description="Helical" evidence="6">
    <location>
        <begin position="12"/>
        <end position="38"/>
    </location>
</feature>
<dbReference type="PANTHER" id="PTHR30294:SF29">
    <property type="entry name" value="MULTIDRUG ABC TRANSPORTER PERMEASE YBHS-RELATED"/>
    <property type="match status" value="1"/>
</dbReference>
<evidence type="ECO:0000256" key="4">
    <source>
        <dbReference type="ARBA" id="ARBA00022989"/>
    </source>
</evidence>
<evidence type="ECO:0000256" key="1">
    <source>
        <dbReference type="ARBA" id="ARBA00004651"/>
    </source>
</evidence>
<evidence type="ECO:0000259" key="7">
    <source>
        <dbReference type="Pfam" id="PF12698"/>
    </source>
</evidence>
<evidence type="ECO:0000256" key="6">
    <source>
        <dbReference type="SAM" id="Phobius"/>
    </source>
</evidence>
<feature type="transmembrane region" description="Helical" evidence="6">
    <location>
        <begin position="44"/>
        <end position="65"/>
    </location>
</feature>
<keyword evidence="3 6" id="KW-0812">Transmembrane</keyword>
<feature type="domain" description="ABC-2 type transporter transmembrane" evidence="7">
    <location>
        <begin position="40"/>
        <end position="223"/>
    </location>
</feature>
<protein>
    <submittedName>
        <fullName evidence="8">ABC-type transport system involved in multi-copper enzyme maturation, permease component</fullName>
    </submittedName>
</protein>